<dbReference type="AlphaFoldDB" id="A0A2P4S4W8"/>
<accession>A0A2P4S4W8</accession>
<gene>
    <name evidence="1" type="ORF">CIB84_017095</name>
</gene>
<protein>
    <submittedName>
        <fullName evidence="1">Uncharacterized protein</fullName>
    </submittedName>
</protein>
<reference evidence="1 2" key="1">
    <citation type="submission" date="2018-01" db="EMBL/GenBank/DDBJ databases">
        <title>Comparison of the Chinese Bamboo Partridge and Red Junglefowl genome sequences highlights the importance of demography in genome evolution.</title>
        <authorList>
            <person name="Tiley G.P."/>
            <person name="Kimball R.T."/>
            <person name="Braun E.L."/>
            <person name="Burleigh J.G."/>
        </authorList>
    </citation>
    <scope>NUCLEOTIDE SEQUENCE [LARGE SCALE GENOMIC DNA]</scope>
    <source>
        <strain evidence="1">RTK389</strain>
        <tissue evidence="1">Blood</tissue>
    </source>
</reference>
<sequence length="17" mass="2020">MLTQLTPDWKCLKMGRV</sequence>
<proteinExistence type="predicted"/>
<evidence type="ECO:0000313" key="2">
    <source>
        <dbReference type="Proteomes" id="UP000237246"/>
    </source>
</evidence>
<comment type="caution">
    <text evidence="1">The sequence shown here is derived from an EMBL/GenBank/DDBJ whole genome shotgun (WGS) entry which is preliminary data.</text>
</comment>
<name>A0A2P4S4W8_BAMTH</name>
<evidence type="ECO:0000313" key="1">
    <source>
        <dbReference type="EMBL" id="POI19161.1"/>
    </source>
</evidence>
<organism evidence="1 2">
    <name type="scientific">Bambusicola thoracicus</name>
    <name type="common">Chinese bamboo-partridge</name>
    <name type="synonym">Perdix thoracica</name>
    <dbReference type="NCBI Taxonomy" id="9083"/>
    <lineage>
        <taxon>Eukaryota</taxon>
        <taxon>Metazoa</taxon>
        <taxon>Chordata</taxon>
        <taxon>Craniata</taxon>
        <taxon>Vertebrata</taxon>
        <taxon>Euteleostomi</taxon>
        <taxon>Archelosauria</taxon>
        <taxon>Archosauria</taxon>
        <taxon>Dinosauria</taxon>
        <taxon>Saurischia</taxon>
        <taxon>Theropoda</taxon>
        <taxon>Coelurosauria</taxon>
        <taxon>Aves</taxon>
        <taxon>Neognathae</taxon>
        <taxon>Galloanserae</taxon>
        <taxon>Galliformes</taxon>
        <taxon>Phasianidae</taxon>
        <taxon>Perdicinae</taxon>
        <taxon>Bambusicola</taxon>
    </lineage>
</organism>
<dbReference type="Proteomes" id="UP000237246">
    <property type="component" value="Unassembled WGS sequence"/>
</dbReference>
<dbReference type="EMBL" id="PPHD01107889">
    <property type="protein sequence ID" value="POI19161.1"/>
    <property type="molecule type" value="Genomic_DNA"/>
</dbReference>
<keyword evidence="2" id="KW-1185">Reference proteome</keyword>